<feature type="region of interest" description="Disordered" evidence="4">
    <location>
        <begin position="525"/>
        <end position="591"/>
    </location>
</feature>
<dbReference type="OrthoDB" id="10260285at2759"/>
<dbReference type="GO" id="GO:0000993">
    <property type="term" value="F:RNA polymerase II complex binding"/>
    <property type="evidence" value="ECO:0007669"/>
    <property type="project" value="TreeGrafter"/>
</dbReference>
<dbReference type="PANTHER" id="PTHR23188">
    <property type="entry name" value="RNA POLYMERASE II-ASSOCIATED FACTOR 1 HOMOLOG"/>
    <property type="match status" value="1"/>
</dbReference>
<evidence type="ECO:0000256" key="3">
    <source>
        <dbReference type="ARBA" id="ARBA00023242"/>
    </source>
</evidence>
<evidence type="ECO:0000313" key="6">
    <source>
        <dbReference type="Proteomes" id="UP000232875"/>
    </source>
</evidence>
<proteinExistence type="inferred from homology"/>
<keyword evidence="6" id="KW-1185">Reference proteome</keyword>
<dbReference type="GO" id="GO:0006368">
    <property type="term" value="P:transcription elongation by RNA polymerase II"/>
    <property type="evidence" value="ECO:0007669"/>
    <property type="project" value="InterPro"/>
</dbReference>
<dbReference type="PANTHER" id="PTHR23188:SF12">
    <property type="entry name" value="RNA POLYMERASE II-ASSOCIATED FACTOR 1 HOMOLOG"/>
    <property type="match status" value="1"/>
</dbReference>
<dbReference type="InterPro" id="IPR007133">
    <property type="entry name" value="RNA_pol_II-assoc_Paf1"/>
</dbReference>
<feature type="compositionally biased region" description="Low complexity" evidence="4">
    <location>
        <begin position="379"/>
        <end position="393"/>
    </location>
</feature>
<feature type="region of interest" description="Disordered" evidence="4">
    <location>
        <begin position="260"/>
        <end position="280"/>
    </location>
</feature>
<evidence type="ECO:0008006" key="7">
    <source>
        <dbReference type="Google" id="ProtNLM"/>
    </source>
</evidence>
<dbReference type="Proteomes" id="UP000232875">
    <property type="component" value="Unassembled WGS sequence"/>
</dbReference>
<feature type="compositionally biased region" description="Acidic residues" evidence="4">
    <location>
        <begin position="538"/>
        <end position="564"/>
    </location>
</feature>
<feature type="compositionally biased region" description="Low complexity" evidence="4">
    <location>
        <begin position="526"/>
        <end position="537"/>
    </location>
</feature>
<protein>
    <recommendedName>
        <fullName evidence="7">Paf1p</fullName>
    </recommendedName>
</protein>
<accession>A0A2N1JCC7</accession>
<comment type="similarity">
    <text evidence="2">Belongs to the PAF1 family.</text>
</comment>
<dbReference type="GO" id="GO:0003682">
    <property type="term" value="F:chromatin binding"/>
    <property type="evidence" value="ECO:0007669"/>
    <property type="project" value="TreeGrafter"/>
</dbReference>
<gene>
    <name evidence="5" type="ORF">MVES_002205</name>
</gene>
<reference evidence="5 6" key="1">
    <citation type="submission" date="2017-10" db="EMBL/GenBank/DDBJ databases">
        <title>A novel species of cold-tolerant Malassezia isolated from bats.</title>
        <authorList>
            <person name="Lorch J.M."/>
            <person name="Palmer J.M."/>
            <person name="Vanderwolf K.J."/>
            <person name="Schmidt K.Z."/>
            <person name="Verant M.L."/>
            <person name="Weller T.J."/>
            <person name="Blehert D.S."/>
        </authorList>
    </citation>
    <scope>NUCLEOTIDE SEQUENCE [LARGE SCALE GENOMIC DNA]</scope>
    <source>
        <strain evidence="5 6">NWHC:44797-103</strain>
    </source>
</reference>
<evidence type="ECO:0000256" key="1">
    <source>
        <dbReference type="ARBA" id="ARBA00004123"/>
    </source>
</evidence>
<keyword evidence="3" id="KW-0539">Nucleus</keyword>
<dbReference type="STRING" id="2020962.A0A2N1JCC7"/>
<dbReference type="Pfam" id="PF03985">
    <property type="entry name" value="Paf1"/>
    <property type="match status" value="1"/>
</dbReference>
<dbReference type="GO" id="GO:0016593">
    <property type="term" value="C:Cdc73/Paf1 complex"/>
    <property type="evidence" value="ECO:0007669"/>
    <property type="project" value="InterPro"/>
</dbReference>
<name>A0A2N1JCC7_9BASI</name>
<dbReference type="AlphaFoldDB" id="A0A2N1JCC7"/>
<evidence type="ECO:0000256" key="4">
    <source>
        <dbReference type="SAM" id="MobiDB-lite"/>
    </source>
</evidence>
<organism evidence="5 6">
    <name type="scientific">Malassezia vespertilionis</name>
    <dbReference type="NCBI Taxonomy" id="2020962"/>
    <lineage>
        <taxon>Eukaryota</taxon>
        <taxon>Fungi</taxon>
        <taxon>Dikarya</taxon>
        <taxon>Basidiomycota</taxon>
        <taxon>Ustilaginomycotina</taxon>
        <taxon>Malasseziomycetes</taxon>
        <taxon>Malasseziales</taxon>
        <taxon>Malasseziaceae</taxon>
        <taxon>Malassezia</taxon>
    </lineage>
</organism>
<feature type="compositionally biased region" description="Polar residues" evidence="4">
    <location>
        <begin position="268"/>
        <end position="277"/>
    </location>
</feature>
<dbReference type="EMBL" id="KZ454990">
    <property type="protein sequence ID" value="PKI84194.1"/>
    <property type="molecule type" value="Genomic_DNA"/>
</dbReference>
<evidence type="ECO:0000313" key="5">
    <source>
        <dbReference type="EMBL" id="PKI84194.1"/>
    </source>
</evidence>
<sequence>MAARRKRDLVERVRYPNPIPDLPFAPKLIRVAAPEPNYTSPVYAQRIAESQQLPVAVDAEAGMPLDLARIEYLWLENGKLPAGATDALDMDALDPDDAFLLSEQVAAHPVAAADTLPGSYAAAKANEVTWLRRTEYLGAEQRKQRAHAQPVQRLDTSRAAQIARIEESFVAANTALDTLTHPSKPGVHAVDAYELLPDPETWASSFQVVRFTSALGRMSQGAPDDDVRMRTAVLRPVTDAVSGQQRVSMYLACADELPQYTNSEEDQPQPTWDSATAQRRENLGSLRYEKRRRLGTFPRVPWLEQEDASGDANEYATGFRHARDLEPVEQVSSAANQLVLVLDDNIPDPAPQLDDVSVSGTIAEQLGKEDDLFGDEMRAAPPKDAAPTTTLPPQSAPQRARQESVLPSALGRKAAYYHRVDMRYALRIRRQRRAEQHLAVPYEGFWHRIILGNRSPTEREVCKELHARQAVDKVNLDGVEYASSDEEAEDVEALDKERVAAAEVGAQGQLPVPHMDETAVADDTVSAEAQASAADQSDAAEEQMQDYFDEDESSENASDVDGDAELAALRAEAQDADADDSPVPARRRRAP</sequence>
<feature type="compositionally biased region" description="Basic and acidic residues" evidence="4">
    <location>
        <begin position="368"/>
        <end position="378"/>
    </location>
</feature>
<evidence type="ECO:0000256" key="2">
    <source>
        <dbReference type="ARBA" id="ARBA00007560"/>
    </source>
</evidence>
<feature type="region of interest" description="Disordered" evidence="4">
    <location>
        <begin position="368"/>
        <end position="405"/>
    </location>
</feature>
<comment type="subcellular location">
    <subcellularLocation>
        <location evidence="1">Nucleus</location>
    </subcellularLocation>
</comment>